<protein>
    <submittedName>
        <fullName evidence="2">NAD-dependent epimerase</fullName>
    </submittedName>
</protein>
<gene>
    <name evidence="2" type="ORF">C7U55_00965</name>
</gene>
<organism evidence="2 3">
    <name type="scientific">Faecalibacillus faecis</name>
    <dbReference type="NCBI Taxonomy" id="1982628"/>
    <lineage>
        <taxon>Bacteria</taxon>
        <taxon>Bacillati</taxon>
        <taxon>Bacillota</taxon>
        <taxon>Erysipelotrichia</taxon>
        <taxon>Erysipelotrichales</taxon>
        <taxon>Coprobacillaceae</taxon>
        <taxon>Faecalibacillus</taxon>
    </lineage>
</organism>
<dbReference type="PANTHER" id="PTHR43245">
    <property type="entry name" value="BIFUNCTIONAL POLYMYXIN RESISTANCE PROTEIN ARNA"/>
    <property type="match status" value="1"/>
</dbReference>
<evidence type="ECO:0000259" key="1">
    <source>
        <dbReference type="Pfam" id="PF01370"/>
    </source>
</evidence>
<dbReference type="PANTHER" id="PTHR43245:SF13">
    <property type="entry name" value="UDP-D-APIOSE_UDP-D-XYLOSE SYNTHASE 2"/>
    <property type="match status" value="1"/>
</dbReference>
<dbReference type="RefSeq" id="WP_106986943.1">
    <property type="nucleotide sequence ID" value="NZ_JBKWYV010000003.1"/>
</dbReference>
<name>A0A2T3G3R2_9FIRM</name>
<sequence>MKVLVLGGTRFFGIHLVDELLKSNCDVTIATRGLTSDSFGNKVKRIRLDRHDELSIINNLSDKYFDVIYDNLAYCSNDIEILLPHIHCGKYVVTSSTSVYNPLKGDVKETDFDSITYPYINCKRNEVEYAEGKRLVEAAILQKFNDINYICVRFPFVIGKDDYTGRLIKYIKCYREKKNLYVNNIKNKMSFVDSKEAGKFLAFLKDVNDFKGCINAASNGVLSMYEILSILDPNKNILDKNISELFLRKSAEIAPYNDVESYQINTALAKKLGFRFSNINSWIDSLIKDCIKEIIG</sequence>
<dbReference type="AlphaFoldDB" id="A0A2T3G3R2"/>
<comment type="caution">
    <text evidence="2">The sequence shown here is derived from an EMBL/GenBank/DDBJ whole genome shotgun (WGS) entry which is preliminary data.</text>
</comment>
<dbReference type="GeneID" id="77469676"/>
<dbReference type="Pfam" id="PF01370">
    <property type="entry name" value="Epimerase"/>
    <property type="match status" value="1"/>
</dbReference>
<accession>A0A2T3G3R2</accession>
<dbReference type="EMBL" id="PYLP01000001">
    <property type="protein sequence ID" value="PST42158.1"/>
    <property type="molecule type" value="Genomic_DNA"/>
</dbReference>
<proteinExistence type="predicted"/>
<dbReference type="InterPro" id="IPR001509">
    <property type="entry name" value="Epimerase_deHydtase"/>
</dbReference>
<keyword evidence="3" id="KW-1185">Reference proteome</keyword>
<evidence type="ECO:0000313" key="3">
    <source>
        <dbReference type="Proteomes" id="UP000241201"/>
    </source>
</evidence>
<dbReference type="Gene3D" id="3.40.50.720">
    <property type="entry name" value="NAD(P)-binding Rossmann-like Domain"/>
    <property type="match status" value="1"/>
</dbReference>
<dbReference type="InterPro" id="IPR050177">
    <property type="entry name" value="Lipid_A_modif_metabolic_enz"/>
</dbReference>
<dbReference type="Proteomes" id="UP000241201">
    <property type="component" value="Unassembled WGS sequence"/>
</dbReference>
<feature type="domain" description="NAD-dependent epimerase/dehydratase" evidence="1">
    <location>
        <begin position="3"/>
        <end position="70"/>
    </location>
</feature>
<dbReference type="InterPro" id="IPR036291">
    <property type="entry name" value="NAD(P)-bd_dom_sf"/>
</dbReference>
<reference evidence="3" key="1">
    <citation type="submission" date="2018-03" db="EMBL/GenBank/DDBJ databases">
        <title>Lachnoclostridium SNUG30370 gen.nov., sp.nov., isolated from human faeces.</title>
        <authorList>
            <person name="Seo B."/>
            <person name="Jeon K."/>
            <person name="Ko G."/>
        </authorList>
    </citation>
    <scope>NUCLEOTIDE SEQUENCE [LARGE SCALE GENOMIC DNA]</scope>
    <source>
        <strain evidence="3">SNUG30370</strain>
    </source>
</reference>
<dbReference type="SUPFAM" id="SSF51735">
    <property type="entry name" value="NAD(P)-binding Rossmann-fold domains"/>
    <property type="match status" value="1"/>
</dbReference>
<evidence type="ECO:0000313" key="2">
    <source>
        <dbReference type="EMBL" id="PST42158.1"/>
    </source>
</evidence>